<protein>
    <submittedName>
        <fullName evidence="2">DUF3558 domain-containing protein</fullName>
    </submittedName>
</protein>
<dbReference type="Proteomes" id="UP001500729">
    <property type="component" value="Unassembled WGS sequence"/>
</dbReference>
<organism evidence="2 3">
    <name type="scientific">Saccharopolyspora erythraea</name>
    <name type="common">Streptomyces erythraeus</name>
    <dbReference type="NCBI Taxonomy" id="1836"/>
    <lineage>
        <taxon>Bacteria</taxon>
        <taxon>Bacillati</taxon>
        <taxon>Actinomycetota</taxon>
        <taxon>Actinomycetes</taxon>
        <taxon>Pseudonocardiales</taxon>
        <taxon>Pseudonocardiaceae</taxon>
        <taxon>Saccharopolyspora</taxon>
    </lineage>
</organism>
<evidence type="ECO:0000256" key="1">
    <source>
        <dbReference type="SAM" id="SignalP"/>
    </source>
</evidence>
<evidence type="ECO:0000313" key="2">
    <source>
        <dbReference type="EMBL" id="GAA0505355.1"/>
    </source>
</evidence>
<dbReference type="PROSITE" id="PS51257">
    <property type="entry name" value="PROKAR_LIPOPROTEIN"/>
    <property type="match status" value="1"/>
</dbReference>
<dbReference type="EMBL" id="BAAAGS010000001">
    <property type="protein sequence ID" value="GAA0505355.1"/>
    <property type="molecule type" value="Genomic_DNA"/>
</dbReference>
<keyword evidence="1" id="KW-0732">Signal</keyword>
<accession>A0ABP3LR43</accession>
<name>A0ABP3LR43_SACER</name>
<proteinExistence type="predicted"/>
<reference evidence="3" key="1">
    <citation type="journal article" date="2019" name="Int. J. Syst. Evol. Microbiol.">
        <title>The Global Catalogue of Microorganisms (GCM) 10K type strain sequencing project: providing services to taxonomists for standard genome sequencing and annotation.</title>
        <authorList>
            <consortium name="The Broad Institute Genomics Platform"/>
            <consortium name="The Broad Institute Genome Sequencing Center for Infectious Disease"/>
            <person name="Wu L."/>
            <person name="Ma J."/>
        </authorList>
    </citation>
    <scope>NUCLEOTIDE SEQUENCE [LARGE SCALE GENOMIC DNA]</scope>
    <source>
        <strain evidence="3">JCM 10303</strain>
    </source>
</reference>
<gene>
    <name evidence="2" type="ORF">GCM10009533_00030</name>
</gene>
<dbReference type="RefSeq" id="WP_011874993.1">
    <property type="nucleotide sequence ID" value="NZ_BAAAGS010000001.1"/>
</dbReference>
<sequence>MYRYASLIAVLPLVLTVAGCSAGTERTTGQRETVPVAKPDVESAAFFDDRLTAAKLRAVDPCALLRGTDLSEHGQPAGDVLSDLGACSNFMKTHDGGPFNVTLYLQADGFDFSKHRIAGLPAEITADSDPCFVRVAYQGAEGMLSSPRSMQLQLDTELPDPCSAAVQIMHEVVEQIRTNPPIADRGPAELSGIDPCTTLDPVVVRDTTMGVTASPEPAGIYACDWHADNGVDLKVDFATGTPETGTLPPADIGGVAAAVLPSSELNSCRVEWEHRRTPANVNGIERVQVQVYNNNNKIPMDPCANALNAARAVKAKLPVG</sequence>
<feature type="signal peptide" evidence="1">
    <location>
        <begin position="1"/>
        <end position="22"/>
    </location>
</feature>
<feature type="chain" id="PRO_5046258498" evidence="1">
    <location>
        <begin position="23"/>
        <end position="320"/>
    </location>
</feature>
<comment type="caution">
    <text evidence="2">The sequence shown here is derived from an EMBL/GenBank/DDBJ whole genome shotgun (WGS) entry which is preliminary data.</text>
</comment>
<evidence type="ECO:0000313" key="3">
    <source>
        <dbReference type="Proteomes" id="UP001500729"/>
    </source>
</evidence>
<keyword evidence="3" id="KW-1185">Reference proteome</keyword>